<feature type="transmembrane region" description="Helical" evidence="1">
    <location>
        <begin position="31"/>
        <end position="57"/>
    </location>
</feature>
<name>A0A371JGV3_9FIRM</name>
<keyword evidence="1" id="KW-1133">Transmembrane helix</keyword>
<evidence type="ECO:0000313" key="3">
    <source>
        <dbReference type="Proteomes" id="UP000216411"/>
    </source>
</evidence>
<evidence type="ECO:0000313" key="2">
    <source>
        <dbReference type="EMBL" id="RDY31972.1"/>
    </source>
</evidence>
<protein>
    <submittedName>
        <fullName evidence="2">Type II secretion system protein</fullName>
    </submittedName>
</protein>
<reference evidence="2 3" key="1">
    <citation type="journal article" date="2017" name="Genome Announc.">
        <title>Draft Genome Sequence of a Sporulating and Motile Strain of Lachnotalea glycerini Isolated from Water in Quebec City, Canada.</title>
        <authorList>
            <person name="Maheux A.F."/>
            <person name="Boudreau D.K."/>
            <person name="Berube E."/>
            <person name="Boissinot M."/>
            <person name="Raymond F."/>
            <person name="Brodeur S."/>
            <person name="Corbeil J."/>
            <person name="Isabel S."/>
            <person name="Omar R.F."/>
            <person name="Bergeron M.G."/>
        </authorList>
    </citation>
    <scope>NUCLEOTIDE SEQUENCE [LARGE SCALE GENOMIC DNA]</scope>
    <source>
        <strain evidence="2 3">CCRI-19302</strain>
    </source>
</reference>
<organism evidence="2 3">
    <name type="scientific">Lachnotalea glycerini</name>
    <dbReference type="NCBI Taxonomy" id="1763509"/>
    <lineage>
        <taxon>Bacteria</taxon>
        <taxon>Bacillati</taxon>
        <taxon>Bacillota</taxon>
        <taxon>Clostridia</taxon>
        <taxon>Lachnospirales</taxon>
        <taxon>Lachnospiraceae</taxon>
        <taxon>Lachnotalea</taxon>
    </lineage>
</organism>
<dbReference type="PROSITE" id="PS00409">
    <property type="entry name" value="PROKAR_NTER_METHYL"/>
    <property type="match status" value="1"/>
</dbReference>
<dbReference type="AlphaFoldDB" id="A0A371JGV3"/>
<keyword evidence="3" id="KW-1185">Reference proteome</keyword>
<dbReference type="Proteomes" id="UP000216411">
    <property type="component" value="Unassembled WGS sequence"/>
</dbReference>
<proteinExistence type="predicted"/>
<evidence type="ECO:0000256" key="1">
    <source>
        <dbReference type="SAM" id="Phobius"/>
    </source>
</evidence>
<keyword evidence="1" id="KW-0812">Transmembrane</keyword>
<dbReference type="NCBIfam" id="TIGR02532">
    <property type="entry name" value="IV_pilin_GFxxxE"/>
    <property type="match status" value="1"/>
</dbReference>
<keyword evidence="1" id="KW-0472">Membrane</keyword>
<dbReference type="EMBL" id="NOKA02000007">
    <property type="protein sequence ID" value="RDY31972.1"/>
    <property type="molecule type" value="Genomic_DNA"/>
</dbReference>
<comment type="caution">
    <text evidence="2">The sequence shown here is derived from an EMBL/GenBank/DDBJ whole genome shotgun (WGS) entry which is preliminary data.</text>
</comment>
<dbReference type="Pfam" id="PF07963">
    <property type="entry name" value="N_methyl"/>
    <property type="match status" value="1"/>
</dbReference>
<dbReference type="InterPro" id="IPR012902">
    <property type="entry name" value="N_methyl_site"/>
</dbReference>
<accession>A0A371JGV3</accession>
<gene>
    <name evidence="2" type="ORF">CG710_006620</name>
</gene>
<dbReference type="OrthoDB" id="2063671at2"/>
<sequence length="712" mass="78706">MCNDICWVRSVLYEKMKKGIRNSMGFQNNKGLTLIELIVAIAIVGIVSVSIVSFMVMGANSYKKANSDINLQYEAQLTMNQLQDMVIDADKGITYERKGETETENVLDDSSGSIAKEDIKTKSIMIYNQNNAYKIEWNREEKKLYYYKYMLVESGGVIALSQTAGPALMADYISGMQVNLNRLSTDRVVRIDLDFTLGTKNYSTYSNITLRNQVKANSEPDEIYDGTLEEGDGSLADGITLTPKTVVLWPGNTQTFAYQVTNSAGGYPSQDANWVISGNSSSQTTISDGVLTVASDETASSIVVKTSAKHTQSGTEVSDTSQVLIKQVSGVAVAVTSGGTFNNTNLYSGDTIQLEAIVSGANIEAENSYDQEVSWSILQGSASSITKDGFLSVEADAETDSEIIVEARSMRNNEIAGTMTFTIEEGMELALKTESETTQIYRNASLNLTAELTKVKNPDAYTIQWEYDLKNVDNDEDYASLAATQELTNTLYVNKNLDTTKEYKIEVTAILKKDGVVVTSNGQSVTATLTLTIPKVKIRYKNFGIDTYSETLSTYLTLGQTTYVYYEIVGIIMTSNPSWSVGSGGLNRLGITSESGRIKIKAKSSNNNINATVVIYMTNGDTSNAVSVHIKNKNIQDTSYYSPPPDSVDFIKEGGIYYYSDTILYSYGKVSYYSIQRWKLEIYVKDGNGNWNLSATRYWNSSYNEWRTSFFY</sequence>